<dbReference type="Proteomes" id="UP001521116">
    <property type="component" value="Unassembled WGS sequence"/>
</dbReference>
<evidence type="ECO:0008006" key="9">
    <source>
        <dbReference type="Google" id="ProtNLM"/>
    </source>
</evidence>
<comment type="caution">
    <text evidence="7">The sequence shown here is derived from an EMBL/GenBank/DDBJ whole genome shotgun (WGS) entry which is preliminary data.</text>
</comment>
<dbReference type="Pfam" id="PF17034">
    <property type="entry name" value="zinc_ribbon_16"/>
    <property type="match status" value="1"/>
</dbReference>
<accession>A0ABR3SIR9</accession>
<feature type="region of interest" description="Disordered" evidence="4">
    <location>
        <begin position="860"/>
        <end position="896"/>
    </location>
</feature>
<comment type="similarity">
    <text evidence="1">Belongs to the WD repeat mio family.</text>
</comment>
<dbReference type="SMART" id="SM00320">
    <property type="entry name" value="WD40"/>
    <property type="match status" value="3"/>
</dbReference>
<evidence type="ECO:0000313" key="7">
    <source>
        <dbReference type="EMBL" id="KAL1621363.1"/>
    </source>
</evidence>
<protein>
    <recommendedName>
        <fullName evidence="9">WD repeat protein mio zinc-ribbon like domain-containing protein</fullName>
    </recommendedName>
</protein>
<proteinExistence type="inferred from homology"/>
<dbReference type="InterPro" id="IPR013083">
    <property type="entry name" value="Znf_RING/FYVE/PHD"/>
</dbReference>
<feature type="domain" description="GATOR2 complex protein MIO zinc-ribbon like" evidence="5">
    <location>
        <begin position="897"/>
        <end position="974"/>
    </location>
</feature>
<organism evidence="7 8">
    <name type="scientific">Neofusicoccum ribis</name>
    <dbReference type="NCBI Taxonomy" id="45134"/>
    <lineage>
        <taxon>Eukaryota</taxon>
        <taxon>Fungi</taxon>
        <taxon>Dikarya</taxon>
        <taxon>Ascomycota</taxon>
        <taxon>Pezizomycotina</taxon>
        <taxon>Dothideomycetes</taxon>
        <taxon>Dothideomycetes incertae sedis</taxon>
        <taxon>Botryosphaeriales</taxon>
        <taxon>Botryosphaeriaceae</taxon>
        <taxon>Neofusicoccum</taxon>
    </lineage>
</organism>
<dbReference type="EMBL" id="JAJVDC020000151">
    <property type="protein sequence ID" value="KAL1621363.1"/>
    <property type="molecule type" value="Genomic_DNA"/>
</dbReference>
<dbReference type="InterPro" id="IPR037593">
    <property type="entry name" value="MIOS/Sea4"/>
</dbReference>
<keyword evidence="3" id="KW-0677">Repeat</keyword>
<dbReference type="InterPro" id="IPR036322">
    <property type="entry name" value="WD40_repeat_dom_sf"/>
</dbReference>
<dbReference type="PANTHER" id="PTHR16453">
    <property type="entry name" value="WD40 DOMAIN-CONTAINING PROTEIN MIO FAMILY MEMBER"/>
    <property type="match status" value="1"/>
</dbReference>
<dbReference type="Pfam" id="PF21719">
    <property type="entry name" value="MIOS_a-sol"/>
    <property type="match status" value="1"/>
</dbReference>
<evidence type="ECO:0000256" key="1">
    <source>
        <dbReference type="ARBA" id="ARBA00009713"/>
    </source>
</evidence>
<evidence type="ECO:0000256" key="3">
    <source>
        <dbReference type="ARBA" id="ARBA00022737"/>
    </source>
</evidence>
<feature type="compositionally biased region" description="Low complexity" evidence="4">
    <location>
        <begin position="860"/>
        <end position="870"/>
    </location>
</feature>
<keyword evidence="8" id="KW-1185">Reference proteome</keyword>
<evidence type="ECO:0000256" key="4">
    <source>
        <dbReference type="SAM" id="MobiDB-lite"/>
    </source>
</evidence>
<evidence type="ECO:0000259" key="5">
    <source>
        <dbReference type="Pfam" id="PF17034"/>
    </source>
</evidence>
<dbReference type="InterPro" id="IPR015943">
    <property type="entry name" value="WD40/YVTN_repeat-like_dom_sf"/>
</dbReference>
<name>A0ABR3SIR9_9PEZI</name>
<reference evidence="7 8" key="1">
    <citation type="submission" date="2024-02" db="EMBL/GenBank/DDBJ databases">
        <title>De novo assembly and annotation of 12 fungi associated with fruit tree decline syndrome in Ontario, Canada.</title>
        <authorList>
            <person name="Sulman M."/>
            <person name="Ellouze W."/>
            <person name="Ilyukhin E."/>
        </authorList>
    </citation>
    <scope>NUCLEOTIDE SEQUENCE [LARGE SCALE GENOMIC DNA]</scope>
    <source>
        <strain evidence="7 8">M1-105</strain>
    </source>
</reference>
<evidence type="ECO:0000259" key="6">
    <source>
        <dbReference type="Pfam" id="PF21719"/>
    </source>
</evidence>
<feature type="domain" description="MIOS-like alpha-solenoid" evidence="6">
    <location>
        <begin position="480"/>
        <end position="715"/>
    </location>
</feature>
<dbReference type="SUPFAM" id="SSF50978">
    <property type="entry name" value="WD40 repeat-like"/>
    <property type="match status" value="1"/>
</dbReference>
<gene>
    <name evidence="7" type="ORF">SLS56_009196</name>
</gene>
<feature type="compositionally biased region" description="Polar residues" evidence="4">
    <location>
        <begin position="886"/>
        <end position="895"/>
    </location>
</feature>
<dbReference type="InterPro" id="IPR049092">
    <property type="entry name" value="MIOS_a-sol"/>
</dbReference>
<dbReference type="Gene3D" id="3.30.40.10">
    <property type="entry name" value="Zinc/RING finger domain, C3HC4 (zinc finger)"/>
    <property type="match status" value="1"/>
</dbReference>
<keyword evidence="2" id="KW-0853">WD repeat</keyword>
<dbReference type="PANTHER" id="PTHR16453:SF9">
    <property type="entry name" value="GATOR COMPLEX PROTEIN MIOS"/>
    <property type="match status" value="1"/>
</dbReference>
<dbReference type="CDD" id="cd16691">
    <property type="entry name" value="mRING-H2-C3H3C2_Mio"/>
    <property type="match status" value="1"/>
</dbReference>
<evidence type="ECO:0000256" key="2">
    <source>
        <dbReference type="ARBA" id="ARBA00022574"/>
    </source>
</evidence>
<dbReference type="InterPro" id="IPR001680">
    <property type="entry name" value="WD40_rpt"/>
</dbReference>
<dbReference type="Gene3D" id="2.130.10.10">
    <property type="entry name" value="YVTN repeat-like/Quinoprotein amine dehydrogenase"/>
    <property type="match status" value="1"/>
</dbReference>
<dbReference type="InterPro" id="IPR031488">
    <property type="entry name" value="Zn_ribbon_mio"/>
</dbReference>
<sequence length="978" mass="109168">MEAAIRWSPHSQQQSPHFIVVDVAGNRLRLCEVEHVYKSTVRWKQLAARDKLPNFTAFDWSKTHEHFVAIGSASGEASLLEIDAARPNSDLTQSFPIKHQRKCNSIAFSTSNLLATGLDRVRNDFCMNIYDLNVGSFTAQQEPYKKLASSEAITSIKFFPGHPQTLVAGVSRQCIRIYDLRDSAPISSAQYGTRQVHNLAIDPLDENYIISAGPTGDPTVSVWDRRFASRPGPTTPSGEAPAGAVLELRPAVDNSQGAAIWGLRFSGSKRGCFGALSSTGELKVIEVAQFDAKDHGSSSSGNSSRYQHYTRYTHNLHYPWYDPQYGHDESVRVMAFDFMSEGSPLGNHSMITLQPSREIKVTKIPTQAPSIHLTALNEIYRDQMAVAEPSSPDGPVSEDLARLQTRTADDRRPSLSAFKSNTVGALGRFDKLSMENFGHKAPDRSKATTSRERHEELLTFGFPNGRLDLSDTLKTFGVAKRRAKEGYCLDCKKNKQIVANDPWLVGLWELVQRLDDLAKDDGMVADGVDLSYLGVAYIWENSLGGKQNGYRLIGRPSVSSPDFRNVICEIVQEKEYPPFQGVKTQRPEHRQLCLAICGWTFSAQRIRENCKALIEQGQYYKAIVLAVFKGHKDIALDFLKQLVRQRLLQNIGLGAVIACDTVNKDQRELCEWMAEETEDPYLKALLQYFITGNWEAVAKIEELSLVDRVGVALKYLDDDQLTQFIKLVSHGARVYGDIEGIVFTGLGERAMDLFEHNIAKFGDVQTAVLVMARTNPLYVTDPRWDYWKDTYFMQMQTWRCFIERTRFIVSHNKVAKTRDGHCLNKPFPRQITIRCMHCQLALARRGDSLVPLADPPPLAAAAPPSALPSSTNIVGGKPSKPAPAPQKTSTPSHNSGLVCPRCGRRMPRCGICMMWLGSPDPATIGGAESLKDEDHEARQMVFCMTCTHGFHGHHARDWFAKHKTCPVPDCQCMCGLLR</sequence>
<evidence type="ECO:0000313" key="8">
    <source>
        <dbReference type="Proteomes" id="UP001521116"/>
    </source>
</evidence>